<sequence>MSHTPVFEQSIFLEASPRKLIESLVGAKLVGSVDAAGYRTSVEFEGEVSHEETSDIRREVESLLRAAPSPIFDALARYTAGFRATEGSSHLPPQNFDAEKGQKVASFPGRSDFSGSIHSRASSLSSFRET</sequence>
<protein>
    <submittedName>
        <fullName evidence="2">Uncharacterized protein</fullName>
    </submittedName>
</protein>
<evidence type="ECO:0000313" key="3">
    <source>
        <dbReference type="Proteomes" id="UP001177670"/>
    </source>
</evidence>
<dbReference type="Proteomes" id="UP001177670">
    <property type="component" value="Unassembled WGS sequence"/>
</dbReference>
<evidence type="ECO:0000256" key="1">
    <source>
        <dbReference type="SAM" id="MobiDB-lite"/>
    </source>
</evidence>
<feature type="compositionally biased region" description="Polar residues" evidence="1">
    <location>
        <begin position="113"/>
        <end position="130"/>
    </location>
</feature>
<organism evidence="2 3">
    <name type="scientific">Melipona bicolor</name>
    <dbReference type="NCBI Taxonomy" id="60889"/>
    <lineage>
        <taxon>Eukaryota</taxon>
        <taxon>Metazoa</taxon>
        <taxon>Ecdysozoa</taxon>
        <taxon>Arthropoda</taxon>
        <taxon>Hexapoda</taxon>
        <taxon>Insecta</taxon>
        <taxon>Pterygota</taxon>
        <taxon>Neoptera</taxon>
        <taxon>Endopterygota</taxon>
        <taxon>Hymenoptera</taxon>
        <taxon>Apocrita</taxon>
        <taxon>Aculeata</taxon>
        <taxon>Apoidea</taxon>
        <taxon>Anthophila</taxon>
        <taxon>Apidae</taxon>
        <taxon>Melipona</taxon>
    </lineage>
</organism>
<keyword evidence="3" id="KW-1185">Reference proteome</keyword>
<dbReference type="AlphaFoldDB" id="A0AA40FZF7"/>
<comment type="caution">
    <text evidence="2">The sequence shown here is derived from an EMBL/GenBank/DDBJ whole genome shotgun (WGS) entry which is preliminary data.</text>
</comment>
<reference evidence="2" key="1">
    <citation type="submission" date="2021-10" db="EMBL/GenBank/DDBJ databases">
        <title>Melipona bicolor Genome sequencing and assembly.</title>
        <authorList>
            <person name="Araujo N.S."/>
            <person name="Arias M.C."/>
        </authorList>
    </citation>
    <scope>NUCLEOTIDE SEQUENCE</scope>
    <source>
        <strain evidence="2">USP_2M_L1-L4_2017</strain>
        <tissue evidence="2">Whole body</tissue>
    </source>
</reference>
<gene>
    <name evidence="2" type="ORF">K0M31_002682</name>
</gene>
<evidence type="ECO:0000313" key="2">
    <source>
        <dbReference type="EMBL" id="KAK1128211.1"/>
    </source>
</evidence>
<feature type="region of interest" description="Disordered" evidence="1">
    <location>
        <begin position="86"/>
        <end position="130"/>
    </location>
</feature>
<accession>A0AA40FZF7</accession>
<proteinExistence type="predicted"/>
<name>A0AA40FZF7_9HYME</name>
<dbReference type="EMBL" id="JAHYIQ010000010">
    <property type="protein sequence ID" value="KAK1128211.1"/>
    <property type="molecule type" value="Genomic_DNA"/>
</dbReference>